<dbReference type="InterPro" id="IPR027417">
    <property type="entry name" value="P-loop_NTPase"/>
</dbReference>
<dbReference type="PANTHER" id="PTHR45772">
    <property type="entry name" value="CONSERVED COMPONENT OF ABC TRANSPORTER FOR NATURAL AMINO ACIDS-RELATED"/>
    <property type="match status" value="1"/>
</dbReference>
<evidence type="ECO:0000256" key="5">
    <source>
        <dbReference type="ARBA" id="ARBA00022741"/>
    </source>
</evidence>
<evidence type="ECO:0000313" key="11">
    <source>
        <dbReference type="EMBL" id="MDQ0348696.1"/>
    </source>
</evidence>
<dbReference type="InterPro" id="IPR032823">
    <property type="entry name" value="BCA_ABC_TP_C"/>
</dbReference>
<keyword evidence="2" id="KW-0813">Transport</keyword>
<name>A0ABU0DJT1_9HYPH</name>
<feature type="transmembrane region" description="Helical" evidence="9">
    <location>
        <begin position="145"/>
        <end position="162"/>
    </location>
</feature>
<evidence type="ECO:0000313" key="12">
    <source>
        <dbReference type="Proteomes" id="UP001238467"/>
    </source>
</evidence>
<dbReference type="InterPro" id="IPR003439">
    <property type="entry name" value="ABC_transporter-like_ATP-bd"/>
</dbReference>
<keyword evidence="4 9" id="KW-0812">Transmembrane</keyword>
<dbReference type="PANTHER" id="PTHR45772:SF7">
    <property type="entry name" value="AMINO ACID ABC TRANSPORTER ATP-BINDING PROTEIN"/>
    <property type="match status" value="1"/>
</dbReference>
<dbReference type="PROSITE" id="PS50893">
    <property type="entry name" value="ABC_TRANSPORTER_2"/>
    <property type="match status" value="1"/>
</dbReference>
<protein>
    <submittedName>
        <fullName evidence="11">Branched-chain amino acid transport system permease protein</fullName>
    </submittedName>
</protein>
<dbReference type="Pfam" id="PF00005">
    <property type="entry name" value="ABC_tran"/>
    <property type="match status" value="1"/>
</dbReference>
<feature type="transmembrane region" description="Helical" evidence="9">
    <location>
        <begin position="260"/>
        <end position="293"/>
    </location>
</feature>
<evidence type="ECO:0000256" key="1">
    <source>
        <dbReference type="ARBA" id="ARBA00004651"/>
    </source>
</evidence>
<dbReference type="InterPro" id="IPR001851">
    <property type="entry name" value="ABC_transp_permease"/>
</dbReference>
<keyword evidence="6" id="KW-0067">ATP-binding</keyword>
<dbReference type="SMART" id="SM00382">
    <property type="entry name" value="AAA"/>
    <property type="match status" value="1"/>
</dbReference>
<organism evidence="11 12">
    <name type="scientific">Ancylobacter vacuolatus</name>
    <dbReference type="NCBI Taxonomy" id="223389"/>
    <lineage>
        <taxon>Bacteria</taxon>
        <taxon>Pseudomonadati</taxon>
        <taxon>Pseudomonadota</taxon>
        <taxon>Alphaproteobacteria</taxon>
        <taxon>Hyphomicrobiales</taxon>
        <taxon>Xanthobacteraceae</taxon>
        <taxon>Ancylobacter</taxon>
    </lineage>
</organism>
<feature type="domain" description="ABC transporter" evidence="10">
    <location>
        <begin position="369"/>
        <end position="602"/>
    </location>
</feature>
<dbReference type="Proteomes" id="UP001238467">
    <property type="component" value="Unassembled WGS sequence"/>
</dbReference>
<evidence type="ECO:0000259" key="10">
    <source>
        <dbReference type="PROSITE" id="PS50893"/>
    </source>
</evidence>
<feature type="transmembrane region" description="Helical" evidence="9">
    <location>
        <begin position="305"/>
        <end position="330"/>
    </location>
</feature>
<evidence type="ECO:0000256" key="9">
    <source>
        <dbReference type="SAM" id="Phobius"/>
    </source>
</evidence>
<dbReference type="Pfam" id="PF12399">
    <property type="entry name" value="BCA_ABC_TP_C"/>
    <property type="match status" value="1"/>
</dbReference>
<dbReference type="SUPFAM" id="SSF52540">
    <property type="entry name" value="P-loop containing nucleoside triphosphate hydrolases"/>
    <property type="match status" value="1"/>
</dbReference>
<evidence type="ECO:0000256" key="4">
    <source>
        <dbReference type="ARBA" id="ARBA00022692"/>
    </source>
</evidence>
<feature type="transmembrane region" description="Helical" evidence="9">
    <location>
        <begin position="182"/>
        <end position="199"/>
    </location>
</feature>
<dbReference type="EMBL" id="JAUSUH010000007">
    <property type="protein sequence ID" value="MDQ0348696.1"/>
    <property type="molecule type" value="Genomic_DNA"/>
</dbReference>
<proteinExistence type="predicted"/>
<dbReference type="CDD" id="cd03219">
    <property type="entry name" value="ABC_Mj1267_LivG_branched"/>
    <property type="match status" value="1"/>
</dbReference>
<feature type="transmembrane region" description="Helical" evidence="9">
    <location>
        <begin position="116"/>
        <end position="138"/>
    </location>
</feature>
<evidence type="ECO:0000256" key="6">
    <source>
        <dbReference type="ARBA" id="ARBA00022840"/>
    </source>
</evidence>
<accession>A0ABU0DJT1</accession>
<keyword evidence="3" id="KW-1003">Cell membrane</keyword>
<evidence type="ECO:0000256" key="7">
    <source>
        <dbReference type="ARBA" id="ARBA00022989"/>
    </source>
</evidence>
<comment type="subcellular location">
    <subcellularLocation>
        <location evidence="1">Cell membrane</location>
        <topology evidence="1">Multi-pass membrane protein</topology>
    </subcellularLocation>
</comment>
<dbReference type="InterPro" id="IPR043428">
    <property type="entry name" value="LivM-like"/>
</dbReference>
<keyword evidence="5" id="KW-0547">Nucleotide-binding</keyword>
<feature type="transmembrane region" description="Helical" evidence="9">
    <location>
        <begin position="230"/>
        <end position="254"/>
    </location>
</feature>
<feature type="transmembrane region" description="Helical" evidence="9">
    <location>
        <begin position="49"/>
        <end position="65"/>
    </location>
</feature>
<gene>
    <name evidence="11" type="ORF">J2S76_003130</name>
</gene>
<comment type="caution">
    <text evidence="11">The sequence shown here is derived from an EMBL/GenBank/DDBJ whole genome shotgun (WGS) entry which is preliminary data.</text>
</comment>
<keyword evidence="8 9" id="KW-0472">Membrane</keyword>
<feature type="transmembrane region" description="Helical" evidence="9">
    <location>
        <begin position="20"/>
        <end position="43"/>
    </location>
</feature>
<dbReference type="InterPro" id="IPR051120">
    <property type="entry name" value="ABC_AA/LPS_Transport"/>
</dbReference>
<dbReference type="CDD" id="cd06581">
    <property type="entry name" value="TM_PBP1_LivM_like"/>
    <property type="match status" value="1"/>
</dbReference>
<reference evidence="11 12" key="1">
    <citation type="submission" date="2023-07" db="EMBL/GenBank/DDBJ databases">
        <title>Genomic Encyclopedia of Type Strains, Phase IV (KMG-IV): sequencing the most valuable type-strain genomes for metagenomic binning, comparative biology and taxonomic classification.</title>
        <authorList>
            <person name="Goeker M."/>
        </authorList>
    </citation>
    <scope>NUCLEOTIDE SEQUENCE [LARGE SCALE GENOMIC DNA]</scope>
    <source>
        <strain evidence="11 12">DSM 1277</strain>
    </source>
</reference>
<evidence type="ECO:0000256" key="8">
    <source>
        <dbReference type="ARBA" id="ARBA00023136"/>
    </source>
</evidence>
<keyword evidence="12" id="KW-1185">Reference proteome</keyword>
<evidence type="ECO:0000256" key="3">
    <source>
        <dbReference type="ARBA" id="ARBA00022475"/>
    </source>
</evidence>
<sequence>MEAGVHGVAERRLSKAMGGALVDALAMAALLVAVGLVLTMAGVAPQRTGTHAAIILTAVVSLQIFSGNTGIVSFGHAGFVGLGAYVVGLLTMSASVQASALRNLPTLLAGHEMPLLAALGIVVVLGIVVGVVSGAPLFRLSGSGASIATLALLIIVYTVLVASRDITRGSQPFYGVPRDVGLWTAIPVAALALAFARIFRELPIGLSARAVADDERGAAAIGIDRRFTTLFAWAASIVVAMAAGGLMAQFLGAFSPKDFYFGLAFTTLAMLIVGGMTSSLGALSGVAVTTVVIELVRRVEGGGEIGGIVIPPVFGLTEAVLALSMILIIWRRPEGLCGGRELNLLKRLGLSGPPTAAAEPPARTARLTIRADGLTKRYAGIVAVDDAGVELPTDCITGIIGPNGAGKTTLINMIAGAVAPTSGTLAIAGEPVTRFAAHRVARAGLGRTFQNIRIFPRMTLLENVLVASRQVVPGLAAAERAAMRELTRVGLAHLAEQPAGSLPYGLRRRLEVARALALDPAFLVLDEPAAGMNPVETEWLTTMLAKVRAERRIGVVLIEHDLKLVMKLCDRIVVVDHGRVIAEGTPAEVQANPDVIAAYLGSRTSARVLAQTEQETKPSNPTGEFSHA</sequence>
<keyword evidence="7 9" id="KW-1133">Transmembrane helix</keyword>
<evidence type="ECO:0000256" key="2">
    <source>
        <dbReference type="ARBA" id="ARBA00022448"/>
    </source>
</evidence>
<dbReference type="RefSeq" id="WP_307061736.1">
    <property type="nucleotide sequence ID" value="NZ_JAUSUH010000007.1"/>
</dbReference>
<feature type="transmembrane region" description="Helical" evidence="9">
    <location>
        <begin position="77"/>
        <end position="96"/>
    </location>
</feature>
<dbReference type="Gene3D" id="3.40.50.300">
    <property type="entry name" value="P-loop containing nucleotide triphosphate hydrolases"/>
    <property type="match status" value="1"/>
</dbReference>
<dbReference type="Pfam" id="PF02653">
    <property type="entry name" value="BPD_transp_2"/>
    <property type="match status" value="1"/>
</dbReference>
<dbReference type="InterPro" id="IPR003593">
    <property type="entry name" value="AAA+_ATPase"/>
</dbReference>